<dbReference type="NCBIfam" id="NF008260">
    <property type="entry name" value="PRK11031.1"/>
    <property type="match status" value="1"/>
</dbReference>
<gene>
    <name evidence="2" type="primary">gppA</name>
    <name evidence="5" type="ORF">B1199_20530</name>
</gene>
<dbReference type="Gene3D" id="1.10.3210.10">
    <property type="entry name" value="Hypothetical protein af1432"/>
    <property type="match status" value="1"/>
</dbReference>
<dbReference type="Gene3D" id="3.30.420.150">
    <property type="entry name" value="Exopolyphosphatase. Domain 2"/>
    <property type="match status" value="1"/>
</dbReference>
<proteinExistence type="inferred from homology"/>
<dbReference type="HAMAP" id="MF_01550">
    <property type="entry name" value="GppA"/>
    <property type="match status" value="1"/>
</dbReference>
<dbReference type="EC" id="3.6.1.40" evidence="2"/>
<dbReference type="InterPro" id="IPR043129">
    <property type="entry name" value="ATPase_NBD"/>
</dbReference>
<comment type="function">
    <text evidence="2">Catalyzes the conversion of pppGpp to ppGpp. Guanosine pentaphosphate (pppGpp) is a cytoplasmic signaling molecule which together with ppGpp controls the 'stringent response', an adaptive process that allows bacteria to respond to amino acid starvation, resulting in the coordinated regulation of numerous cellular activities.</text>
</comment>
<evidence type="ECO:0000313" key="5">
    <source>
        <dbReference type="EMBL" id="OUL55868.1"/>
    </source>
</evidence>
<dbReference type="GO" id="GO:0015949">
    <property type="term" value="P:nucleobase-containing small molecule interconversion"/>
    <property type="evidence" value="ECO:0007669"/>
    <property type="project" value="TreeGrafter"/>
</dbReference>
<dbReference type="RefSeq" id="WP_086746011.1">
    <property type="nucleotide sequence ID" value="NZ_MWPV01000009.1"/>
</dbReference>
<feature type="domain" description="Ppx/GppA phosphatase N-terminal" evidence="3">
    <location>
        <begin position="26"/>
        <end position="306"/>
    </location>
</feature>
<comment type="caution">
    <text evidence="5">The sequence shown here is derived from an EMBL/GenBank/DDBJ whole genome shotgun (WGS) entry which is preliminary data.</text>
</comment>
<dbReference type="Proteomes" id="UP000194841">
    <property type="component" value="Unassembled WGS sequence"/>
</dbReference>
<keyword evidence="1 2" id="KW-0378">Hydrolase</keyword>
<dbReference type="InterPro" id="IPR048950">
    <property type="entry name" value="Ppx_GppA_C"/>
</dbReference>
<dbReference type="SUPFAM" id="SSF109604">
    <property type="entry name" value="HD-domain/PDEase-like"/>
    <property type="match status" value="1"/>
</dbReference>
<dbReference type="Pfam" id="PF21447">
    <property type="entry name" value="Ppx-GppA_III"/>
    <property type="match status" value="1"/>
</dbReference>
<dbReference type="GO" id="GO:0015974">
    <property type="term" value="P:guanosine pentaphosphate catabolic process"/>
    <property type="evidence" value="ECO:0007669"/>
    <property type="project" value="InterPro"/>
</dbReference>
<reference evidence="5 6" key="1">
    <citation type="submission" date="2017-02" db="EMBL/GenBank/DDBJ databases">
        <title>Pseudoalteromonas ulvae TC14 Genome.</title>
        <authorList>
            <person name="Molmeret M."/>
        </authorList>
    </citation>
    <scope>NUCLEOTIDE SEQUENCE [LARGE SCALE GENOMIC DNA]</scope>
    <source>
        <strain evidence="5">TC14</strain>
    </source>
</reference>
<sequence>MTGAQFQQHQNVYAVIDLGSNSFHMLIAKSVAGSLQTIGRLKRKVRLAAGLDSDNVLSIAAMQRGWECLSLFAERLQDIPATNITIVATATLRLATNADQFIEQAEKILNHKINIISGETEAKTIYKGVAYTSAAIGKQLVIDIGGASTEVVIGDGFTPLHYKSLNMGCVTYLERYFKDGELTHQNFNDAIKAAHLVIAKISQQYKETGWLSVSGASGTVQAIQEIMIAQRQDDLLTLDKLNAIKHQAVLYKNIHKLELPGLLEERRLVFASGLAILIALFEALEIETMGLAGGALREGVLYSMIPELQNHDIRQRTIDSFIERYHVDQVQGHRVAELTRTLALQVEKSWEIEEHEGVSLLYAAAQLHEVGLLIEYKQYQKHTSYIIRNTDMPGYSQTQHKIIGQLVKQHRADIERKSLQTFGNQDEFVMRILRILRLAVILTMRRKNDVLPDITLHAEQDKLVLSLPSHWLSQHPLMQTELEQEVQYQKKAGWELVLFQS</sequence>
<protein>
    <recommendedName>
        <fullName evidence="2">Guanosine-5'-triphosphate,3'-diphosphate pyrophosphatase</fullName>
        <ecNumber evidence="2">3.6.1.40</ecNumber>
    </recommendedName>
    <alternativeName>
        <fullName evidence="2">Guanosine pentaphosphate phosphohydrolase</fullName>
    </alternativeName>
    <alternativeName>
        <fullName evidence="2">pppGpp-5'-phosphohydrolase</fullName>
    </alternativeName>
</protein>
<comment type="pathway">
    <text evidence="2">Purine metabolism; ppGpp biosynthesis; ppGpp from GTP: step 2/2.</text>
</comment>
<dbReference type="OrthoDB" id="9793035at2"/>
<evidence type="ECO:0000313" key="6">
    <source>
        <dbReference type="Proteomes" id="UP000194841"/>
    </source>
</evidence>
<name>A0A244CKJ5_PSEDV</name>
<keyword evidence="6" id="KW-1185">Reference proteome</keyword>
<dbReference type="SUPFAM" id="SSF53067">
    <property type="entry name" value="Actin-like ATPase domain"/>
    <property type="match status" value="2"/>
</dbReference>
<feature type="domain" description="Ppx/GppA phosphatase C-terminal" evidence="4">
    <location>
        <begin position="313"/>
        <end position="485"/>
    </location>
</feature>
<dbReference type="UniPathway" id="UPA00908">
    <property type="reaction ID" value="UER00885"/>
</dbReference>
<dbReference type="InterPro" id="IPR003695">
    <property type="entry name" value="Ppx_GppA_N"/>
</dbReference>
<dbReference type="InterPro" id="IPR023709">
    <property type="entry name" value="Guo-5TP_3DP_PyrP"/>
</dbReference>
<dbReference type="PANTHER" id="PTHR30005:SF0">
    <property type="entry name" value="RETROGRADE REGULATION PROTEIN 2"/>
    <property type="match status" value="1"/>
</dbReference>
<dbReference type="InterPro" id="IPR030673">
    <property type="entry name" value="PyroPPase_GppA_Ppx"/>
</dbReference>
<comment type="similarity">
    <text evidence="2">Belongs to the GppA/Ppx family. GppA subfamily.</text>
</comment>
<dbReference type="PIRSF" id="PIRSF001267">
    <property type="entry name" value="Pyrophosphatase_GppA_Ppx"/>
    <property type="match status" value="1"/>
</dbReference>
<dbReference type="FunFam" id="3.30.420.40:FF:000023">
    <property type="entry name" value="Guanosine-5'-triphosphate,3'-diphosphate pyrophosphatase"/>
    <property type="match status" value="1"/>
</dbReference>
<evidence type="ECO:0000256" key="1">
    <source>
        <dbReference type="ARBA" id="ARBA00022801"/>
    </source>
</evidence>
<dbReference type="FunFam" id="3.30.420.150:FF:000001">
    <property type="entry name" value="Guanosine-5'-triphosphate,3'-diphosphate pyrophosphatase"/>
    <property type="match status" value="1"/>
</dbReference>
<dbReference type="AlphaFoldDB" id="A0A244CKJ5"/>
<dbReference type="GO" id="GO:0008894">
    <property type="term" value="F:guanosine-5'-triphosphate,3'-diphosphate diphosphatase activity"/>
    <property type="evidence" value="ECO:0007669"/>
    <property type="project" value="UniProtKB-UniRule"/>
</dbReference>
<dbReference type="Pfam" id="PF02541">
    <property type="entry name" value="Ppx-GppA"/>
    <property type="match status" value="1"/>
</dbReference>
<comment type="catalytic activity">
    <reaction evidence="2">
        <text>guanosine 3'-diphosphate 5'-triphosphate + H2O = guanosine 3',5'-bis(diphosphate) + phosphate + H(+)</text>
        <dbReference type="Rhea" id="RHEA:13073"/>
        <dbReference type="ChEBI" id="CHEBI:15377"/>
        <dbReference type="ChEBI" id="CHEBI:15378"/>
        <dbReference type="ChEBI" id="CHEBI:43474"/>
        <dbReference type="ChEBI" id="CHEBI:77828"/>
        <dbReference type="ChEBI" id="CHEBI:142410"/>
        <dbReference type="EC" id="3.6.1.40"/>
    </reaction>
</comment>
<evidence type="ECO:0000259" key="4">
    <source>
        <dbReference type="Pfam" id="PF21447"/>
    </source>
</evidence>
<dbReference type="PANTHER" id="PTHR30005">
    <property type="entry name" value="EXOPOLYPHOSPHATASE"/>
    <property type="match status" value="1"/>
</dbReference>
<dbReference type="GO" id="GO:0015970">
    <property type="term" value="P:guanosine tetraphosphate biosynthetic process"/>
    <property type="evidence" value="ECO:0007669"/>
    <property type="project" value="UniProtKB-UniRule"/>
</dbReference>
<dbReference type="InterPro" id="IPR050273">
    <property type="entry name" value="GppA/Ppx_hydrolase"/>
</dbReference>
<accession>A0A244CKJ5</accession>
<dbReference type="EMBL" id="MWPV01000009">
    <property type="protein sequence ID" value="OUL55868.1"/>
    <property type="molecule type" value="Genomic_DNA"/>
</dbReference>
<dbReference type="Gene3D" id="3.30.420.40">
    <property type="match status" value="1"/>
</dbReference>
<evidence type="ECO:0000259" key="3">
    <source>
        <dbReference type="Pfam" id="PF02541"/>
    </source>
</evidence>
<evidence type="ECO:0000256" key="2">
    <source>
        <dbReference type="HAMAP-Rule" id="MF_01550"/>
    </source>
</evidence>
<organism evidence="5 6">
    <name type="scientific">Pseudoalteromonas ulvae</name>
    <dbReference type="NCBI Taxonomy" id="107327"/>
    <lineage>
        <taxon>Bacteria</taxon>
        <taxon>Pseudomonadati</taxon>
        <taxon>Pseudomonadota</taxon>
        <taxon>Gammaproteobacteria</taxon>
        <taxon>Alteromonadales</taxon>
        <taxon>Pseudoalteromonadaceae</taxon>
        <taxon>Pseudoalteromonas</taxon>
    </lineage>
</organism>